<feature type="transmembrane region" description="Helical" evidence="9">
    <location>
        <begin position="155"/>
        <end position="176"/>
    </location>
</feature>
<evidence type="ECO:0000313" key="14">
    <source>
        <dbReference type="RefSeq" id="XP_031404296.1"/>
    </source>
</evidence>
<evidence type="ECO:0000256" key="4">
    <source>
        <dbReference type="ARBA" id="ARBA00022640"/>
    </source>
</evidence>
<dbReference type="GeneID" id="116213475"/>
<dbReference type="InterPro" id="IPR037185">
    <property type="entry name" value="EmrE-like"/>
</dbReference>
<keyword evidence="3" id="KW-0150">Chloroplast</keyword>
<feature type="transmembrane region" description="Helical" evidence="9">
    <location>
        <begin position="368"/>
        <end position="386"/>
    </location>
</feature>
<dbReference type="GO" id="GO:0031969">
    <property type="term" value="C:chloroplast membrane"/>
    <property type="evidence" value="ECO:0007669"/>
    <property type="project" value="UniProtKB-SubCell"/>
</dbReference>
<evidence type="ECO:0000313" key="13">
    <source>
        <dbReference type="Proteomes" id="UP000515151"/>
    </source>
</evidence>
<keyword evidence="2" id="KW-0813">Transport</keyword>
<organism evidence="11 12">
    <name type="scientific">Punica granatum</name>
    <name type="common">Pomegranate</name>
    <dbReference type="NCBI Taxonomy" id="22663"/>
    <lineage>
        <taxon>Eukaryota</taxon>
        <taxon>Viridiplantae</taxon>
        <taxon>Streptophyta</taxon>
        <taxon>Embryophyta</taxon>
        <taxon>Tracheophyta</taxon>
        <taxon>Spermatophyta</taxon>
        <taxon>Magnoliopsida</taxon>
        <taxon>eudicotyledons</taxon>
        <taxon>Gunneridae</taxon>
        <taxon>Pentapetalae</taxon>
        <taxon>rosids</taxon>
        <taxon>malvids</taxon>
        <taxon>Myrtales</taxon>
        <taxon>Lythraceae</taxon>
        <taxon>Punica</taxon>
    </lineage>
</organism>
<evidence type="ECO:0000256" key="1">
    <source>
        <dbReference type="ARBA" id="ARBA00004508"/>
    </source>
</evidence>
<reference evidence="11" key="2">
    <citation type="submission" date="2017-06" db="EMBL/GenBank/DDBJ databases">
        <title>The pomegranate genome and the genomics of punicalagin biosynthesis.</title>
        <authorList>
            <person name="Xu C."/>
        </authorList>
    </citation>
    <scope>NUCLEOTIDE SEQUENCE [LARGE SCALE GENOMIC DNA]</scope>
    <source>
        <tissue evidence="11">Fresh leaf</tissue>
    </source>
</reference>
<evidence type="ECO:0000256" key="3">
    <source>
        <dbReference type="ARBA" id="ARBA00022528"/>
    </source>
</evidence>
<feature type="transmembrane region" description="Helical" evidence="9">
    <location>
        <begin position="268"/>
        <end position="289"/>
    </location>
</feature>
<evidence type="ECO:0000256" key="6">
    <source>
        <dbReference type="ARBA" id="ARBA00022946"/>
    </source>
</evidence>
<keyword evidence="13" id="KW-1185">Reference proteome</keyword>
<dbReference type="OrthoDB" id="6418713at2759"/>
<dbReference type="RefSeq" id="XP_031404296.1">
    <property type="nucleotide sequence ID" value="XM_031548436.1"/>
</dbReference>
<evidence type="ECO:0000259" key="10">
    <source>
        <dbReference type="Pfam" id="PF03151"/>
    </source>
</evidence>
<dbReference type="GO" id="GO:0015120">
    <property type="term" value="F:phosphoglycerate transmembrane transporter activity"/>
    <property type="evidence" value="ECO:0007669"/>
    <property type="project" value="UniProtKB-ARBA"/>
</dbReference>
<accession>A0A218WCQ4</accession>
<evidence type="ECO:0000256" key="5">
    <source>
        <dbReference type="ARBA" id="ARBA00022692"/>
    </source>
</evidence>
<dbReference type="GO" id="GO:0015605">
    <property type="term" value="F:organophosphate ester transmembrane transporter activity"/>
    <property type="evidence" value="ECO:0007669"/>
    <property type="project" value="UniProtKB-ARBA"/>
</dbReference>
<dbReference type="InterPro" id="IPR004696">
    <property type="entry name" value="Tpt_PEP_transl"/>
</dbReference>
<name>A0A218WCQ4_PUNGR</name>
<dbReference type="PANTHER" id="PTHR11132">
    <property type="entry name" value="SOLUTE CARRIER FAMILY 35"/>
    <property type="match status" value="1"/>
</dbReference>
<dbReference type="Proteomes" id="UP000515151">
    <property type="component" value="Chromosome 7"/>
</dbReference>
<dbReference type="NCBIfam" id="TIGR00817">
    <property type="entry name" value="tpt"/>
    <property type="match status" value="1"/>
</dbReference>
<keyword evidence="4" id="KW-0934">Plastid</keyword>
<proteinExistence type="predicted"/>
<comment type="subcellular location">
    <subcellularLocation>
        <location evidence="1">Plastid</location>
        <location evidence="1">Chloroplast membrane</location>
        <topology evidence="1">Multi-pass membrane protein</topology>
    </subcellularLocation>
</comment>
<evidence type="ECO:0000313" key="12">
    <source>
        <dbReference type="Proteomes" id="UP000197138"/>
    </source>
</evidence>
<dbReference type="SUPFAM" id="SSF103481">
    <property type="entry name" value="Multidrug resistance efflux transporter EmrE"/>
    <property type="match status" value="2"/>
</dbReference>
<feature type="transmembrane region" description="Helical" evidence="9">
    <location>
        <begin position="182"/>
        <end position="202"/>
    </location>
</feature>
<reference evidence="13" key="3">
    <citation type="journal article" date="2020" name="Plant Biotechnol. J.">
        <title>The pomegranate (Punica granatum L.) draft genome dissects genetic divergence between soft- and hard-seeded cultivars.</title>
        <authorList>
            <person name="Luo X."/>
            <person name="Li H."/>
            <person name="Wu Z."/>
            <person name="Yao W."/>
            <person name="Zhao P."/>
            <person name="Cao D."/>
            <person name="Yu H."/>
            <person name="Li K."/>
            <person name="Poudel K."/>
            <person name="Zhao D."/>
            <person name="Zhang F."/>
            <person name="Xia X."/>
            <person name="Chen L."/>
            <person name="Wang Q."/>
            <person name="Jing D."/>
            <person name="Cao S."/>
        </authorList>
    </citation>
    <scope>NUCLEOTIDE SEQUENCE [LARGE SCALE GENOMIC DNA]</scope>
</reference>
<evidence type="ECO:0000256" key="7">
    <source>
        <dbReference type="ARBA" id="ARBA00022989"/>
    </source>
</evidence>
<protein>
    <submittedName>
        <fullName evidence="14">Phosphoenolpyruvate/phosphate translocator 2, chloroplastic-like</fullName>
    </submittedName>
</protein>
<dbReference type="EMBL" id="MTKT01004609">
    <property type="protein sequence ID" value="OWM70647.1"/>
    <property type="molecule type" value="Genomic_DNA"/>
</dbReference>
<evidence type="ECO:0000313" key="11">
    <source>
        <dbReference type="EMBL" id="OWM70647.1"/>
    </source>
</evidence>
<keyword evidence="5 9" id="KW-0812">Transmembrane</keyword>
<evidence type="ECO:0000256" key="2">
    <source>
        <dbReference type="ARBA" id="ARBA00022448"/>
    </source>
</evidence>
<dbReference type="Proteomes" id="UP000197138">
    <property type="component" value="Unassembled WGS sequence"/>
</dbReference>
<evidence type="ECO:0000256" key="9">
    <source>
        <dbReference type="SAM" id="Phobius"/>
    </source>
</evidence>
<sequence>MQSTALALSPSTPFLKPRNQTLILSPIRLPRRPAPGCCCLPSRFDTRVISSLFLALSLRKREVGVKVRATSVPGSASDDGSPKSGAAVRTLQLAVMFGVWYLLNIYFNIYNKQVLKVYPFPATVTAFQFACGTLIILLMWTFNLHPRPKLTKSQLAAVLPLAVAHTMGNLLTNISLGKVAVSFTHTIKAMEPFFTVVLGALLVGEKPSLWVVSSLVPIVGGVALASFTEASFNWIGFCSAMASNLTNQSRNVLSKKLMVKEEETLDNINLFSVITVISFILLVPSAVLMEGIKFSPSYLQSSASQGLNLKELYVRSLVSGLCFHSYQQVSYSILGMVSPVTHSVGNCVKRVVVIVSSVLFFQTPISPINALGTALALAGVFLYSGAKRMKPKLKAS</sequence>
<keyword evidence="6" id="KW-0809">Transit peptide</keyword>
<dbReference type="Pfam" id="PF03151">
    <property type="entry name" value="TPT"/>
    <property type="match status" value="1"/>
</dbReference>
<feature type="transmembrane region" description="Helical" evidence="9">
    <location>
        <begin position="122"/>
        <end position="143"/>
    </location>
</feature>
<keyword evidence="8 9" id="KW-0472">Membrane</keyword>
<feature type="transmembrane region" description="Helical" evidence="9">
    <location>
        <begin position="91"/>
        <end position="110"/>
    </location>
</feature>
<dbReference type="InterPro" id="IPR004853">
    <property type="entry name" value="Sugar_P_trans_dom"/>
</dbReference>
<dbReference type="InterPro" id="IPR050186">
    <property type="entry name" value="TPT_transporter"/>
</dbReference>
<keyword evidence="7 9" id="KW-1133">Transmembrane helix</keyword>
<feature type="domain" description="Sugar phosphate transporter" evidence="10">
    <location>
        <begin position="91"/>
        <end position="384"/>
    </location>
</feature>
<gene>
    <name evidence="14" type="primary">LOC116213475</name>
    <name evidence="11" type="ORF">CDL15_Pgr014320</name>
</gene>
<evidence type="ECO:0000256" key="8">
    <source>
        <dbReference type="ARBA" id="ARBA00023136"/>
    </source>
</evidence>
<reference evidence="12" key="1">
    <citation type="journal article" date="2017" name="Plant J.">
        <title>The pomegranate (Punica granatum L.) genome and the genomics of punicalagin biosynthesis.</title>
        <authorList>
            <person name="Qin G."/>
            <person name="Xu C."/>
            <person name="Ming R."/>
            <person name="Tang H."/>
            <person name="Guyot R."/>
            <person name="Kramer E.M."/>
            <person name="Hu Y."/>
            <person name="Yi X."/>
            <person name="Qi Y."/>
            <person name="Xu X."/>
            <person name="Gao Z."/>
            <person name="Pan H."/>
            <person name="Jian J."/>
            <person name="Tian Y."/>
            <person name="Yue Z."/>
            <person name="Xu Y."/>
        </authorList>
    </citation>
    <scope>NUCLEOTIDE SEQUENCE [LARGE SCALE GENOMIC DNA]</scope>
    <source>
        <strain evidence="12">cv. Dabenzi</strain>
    </source>
</reference>
<dbReference type="AlphaFoldDB" id="A0A218WCQ4"/>
<reference evidence="14" key="4">
    <citation type="submission" date="2025-04" db="UniProtKB">
        <authorList>
            <consortium name="RefSeq"/>
        </authorList>
    </citation>
    <scope>IDENTIFICATION</scope>
    <source>
        <tissue evidence="14">Leaf</tissue>
    </source>
</reference>